<accession>A0A0F9N7I2</accession>
<comment type="caution">
    <text evidence="1">The sequence shown here is derived from an EMBL/GenBank/DDBJ whole genome shotgun (WGS) entry which is preliminary data.</text>
</comment>
<proteinExistence type="predicted"/>
<dbReference type="InterPro" id="IPR013320">
    <property type="entry name" value="ConA-like_dom_sf"/>
</dbReference>
<name>A0A0F9N7I2_9ZZZZ</name>
<reference evidence="1" key="1">
    <citation type="journal article" date="2015" name="Nature">
        <title>Complex archaea that bridge the gap between prokaryotes and eukaryotes.</title>
        <authorList>
            <person name="Spang A."/>
            <person name="Saw J.H."/>
            <person name="Jorgensen S.L."/>
            <person name="Zaremba-Niedzwiedzka K."/>
            <person name="Martijn J."/>
            <person name="Lind A.E."/>
            <person name="van Eijk R."/>
            <person name="Schleper C."/>
            <person name="Guy L."/>
            <person name="Ettema T.J."/>
        </authorList>
    </citation>
    <scope>NUCLEOTIDE SEQUENCE</scope>
</reference>
<dbReference type="EMBL" id="LAZR01003877">
    <property type="protein sequence ID" value="KKN13859.1"/>
    <property type="molecule type" value="Genomic_DNA"/>
</dbReference>
<dbReference type="Pfam" id="PF13385">
    <property type="entry name" value="Laminin_G_3"/>
    <property type="match status" value="1"/>
</dbReference>
<organism evidence="1">
    <name type="scientific">marine sediment metagenome</name>
    <dbReference type="NCBI Taxonomy" id="412755"/>
    <lineage>
        <taxon>unclassified sequences</taxon>
        <taxon>metagenomes</taxon>
        <taxon>ecological metagenomes</taxon>
    </lineage>
</organism>
<protein>
    <submittedName>
        <fullName evidence="1">Uncharacterized protein</fullName>
    </submittedName>
</protein>
<dbReference type="AlphaFoldDB" id="A0A0F9N7I2"/>
<dbReference type="SUPFAM" id="SSF49899">
    <property type="entry name" value="Concanavalin A-like lectins/glucanases"/>
    <property type="match status" value="1"/>
</dbReference>
<sequence>MAYDFTGTGSDDAIITNLTAHNDQRSYGLWVYREGDGEGGLGRMFDKRDNDAEVEFFFAFGTNNTYNFKRVFSTTAGEWSIPEPSLNAGHRLLITYDSSDVANDPTIDVDGVSQTVTVVATPVGTANTNTSAYLLGNRNHPTSGFNRSWDGGLGEWAVWDRLLTSDERTIFKSNYSALFIPDGLIRYSPLIRSLNDRKDNGAQTTNDTPTVIAHPPIIRRAPIASAFAAAGAPPAGLVIPVAMDYYRRLRVGA</sequence>
<evidence type="ECO:0000313" key="1">
    <source>
        <dbReference type="EMBL" id="KKN13859.1"/>
    </source>
</evidence>
<dbReference type="Gene3D" id="2.60.120.200">
    <property type="match status" value="1"/>
</dbReference>
<gene>
    <name evidence="1" type="ORF">LCGC14_1002100</name>
</gene>